<comment type="caution">
    <text evidence="2">The sequence shown here is derived from an EMBL/GenBank/DDBJ whole genome shotgun (WGS) entry which is preliminary data.</text>
</comment>
<gene>
    <name evidence="2" type="ORF">C7M61_000479</name>
</gene>
<evidence type="ECO:0000313" key="3">
    <source>
        <dbReference type="Proteomes" id="UP000241107"/>
    </source>
</evidence>
<keyword evidence="3" id="KW-1185">Reference proteome</keyword>
<feature type="compositionally biased region" description="Basic and acidic residues" evidence="1">
    <location>
        <begin position="60"/>
        <end position="72"/>
    </location>
</feature>
<dbReference type="STRING" id="418784.A0A2P7YXW2"/>
<evidence type="ECO:0000256" key="1">
    <source>
        <dbReference type="SAM" id="MobiDB-lite"/>
    </source>
</evidence>
<dbReference type="PANTHER" id="PTHR43482">
    <property type="entry name" value="PROTEIN AST1-RELATED"/>
    <property type="match status" value="1"/>
</dbReference>
<dbReference type="Gene3D" id="3.90.180.10">
    <property type="entry name" value="Medium-chain alcohol dehydrogenases, catalytic domain"/>
    <property type="match status" value="1"/>
</dbReference>
<dbReference type="OrthoDB" id="201656at2759"/>
<feature type="compositionally biased region" description="Basic and acidic residues" evidence="1">
    <location>
        <begin position="116"/>
        <end position="135"/>
    </location>
</feature>
<protein>
    <submittedName>
        <fullName evidence="2">Uncharacterized protein</fullName>
    </submittedName>
</protein>
<feature type="compositionally biased region" description="Low complexity" evidence="1">
    <location>
        <begin position="335"/>
        <end position="347"/>
    </location>
</feature>
<feature type="compositionally biased region" description="Basic and acidic residues" evidence="1">
    <location>
        <begin position="86"/>
        <end position="102"/>
    </location>
</feature>
<name>A0A2P7YXW2_9ASCO</name>
<sequence length="691" mass="77263">MTIVDETRDNEPHEPDTPAIDSSVKVEETHASEAPDAEKPTKEEDPKAEKLENNEESEAEVLKTDDSSKPTETEAVVNEDPVEEDDKPKPTDEASTKSEEKPKKRKSVGFAPEPLEDLKEHHEYLDERRKDKEKSNPFSKIPPELAYLDSKPEGPRPLPVLENVFEPKVKAKPFNEMRDRRCVAVKDISVVNKQTELNFNYWETPNPCSADSVLVDIKYASLTSFDISKISKYLVNLSNTKVGLGFDFVGTVIRPGSRYENTEFETGATVFGVVNPDDRKGALLSALVVTPARDVLVAVPEEVLTQLGSVDVNLSFESASSFTVGSGDDNQDQKSSSSELFLSNSDLPQTDEAPSKKTEIKDTPAKVEMPDLAKLSVFGSSYCRAKLALLVMDSVFARQGSANILINGGDTQLGYTILQTLFSSAYSEILERINVILVVKESSLAKTRNVAERLGSGGTRKVHVLAYDMVNEDLVLPGERTPVNYKKVSFFASELIEAMFDGIPESTSIDSSNVNTCKIDLFIDIIGSKKMFQHSMTMSALDEVNFPFKQRLASGVQLTTLFGKSKGPLFEKLMKPKADGCSFISFCKFNLSEPSYLITQLVDHTSKDVFNPWALKWLQGFANQFVAKYSYYEKFDLEVKKRWVEEGLRLVLKGELKFPISEVTDWRNRFKNHITNLKKHDGQVVFEIENF</sequence>
<organism evidence="2 3">
    <name type="scientific">Candidozyma pseudohaemuli</name>
    <dbReference type="NCBI Taxonomy" id="418784"/>
    <lineage>
        <taxon>Eukaryota</taxon>
        <taxon>Fungi</taxon>
        <taxon>Dikarya</taxon>
        <taxon>Ascomycota</taxon>
        <taxon>Saccharomycotina</taxon>
        <taxon>Pichiomycetes</taxon>
        <taxon>Metschnikowiaceae</taxon>
        <taxon>Candidozyma</taxon>
    </lineage>
</organism>
<dbReference type="InterPro" id="IPR011032">
    <property type="entry name" value="GroES-like_sf"/>
</dbReference>
<feature type="region of interest" description="Disordered" evidence="1">
    <location>
        <begin position="323"/>
        <end position="364"/>
    </location>
</feature>
<feature type="region of interest" description="Disordered" evidence="1">
    <location>
        <begin position="1"/>
        <end position="153"/>
    </location>
</feature>
<feature type="compositionally biased region" description="Basic and acidic residues" evidence="1">
    <location>
        <begin position="353"/>
        <end position="364"/>
    </location>
</feature>
<dbReference type="Proteomes" id="UP000241107">
    <property type="component" value="Unassembled WGS sequence"/>
</dbReference>
<feature type="compositionally biased region" description="Basic and acidic residues" evidence="1">
    <location>
        <begin position="24"/>
        <end position="53"/>
    </location>
</feature>
<feature type="compositionally biased region" description="Basic and acidic residues" evidence="1">
    <location>
        <begin position="1"/>
        <end position="16"/>
    </location>
</feature>
<dbReference type="EMBL" id="PYFQ01000001">
    <property type="protein sequence ID" value="PSK40821.1"/>
    <property type="molecule type" value="Genomic_DNA"/>
</dbReference>
<proteinExistence type="predicted"/>
<dbReference type="VEuPathDB" id="FungiDB:C7M61_000479"/>
<dbReference type="RefSeq" id="XP_024715520.1">
    <property type="nucleotide sequence ID" value="XM_024855921.1"/>
</dbReference>
<accession>A0A2P7YXW2</accession>
<dbReference type="SUPFAM" id="SSF50129">
    <property type="entry name" value="GroES-like"/>
    <property type="match status" value="1"/>
</dbReference>
<reference evidence="2 3" key="1">
    <citation type="submission" date="2018-03" db="EMBL/GenBank/DDBJ databases">
        <title>Candida pseudohaemulonii genome assembly and annotation.</title>
        <authorList>
            <person name="Munoz J.F."/>
            <person name="Gade L.G."/>
            <person name="Chow N.A."/>
            <person name="Litvintseva A.P."/>
            <person name="Loparev V.N."/>
            <person name="Cuomo C.A."/>
        </authorList>
    </citation>
    <scope>NUCLEOTIDE SEQUENCE [LARGE SCALE GENOMIC DNA]</scope>
    <source>
        <strain evidence="2 3">B12108</strain>
    </source>
</reference>
<dbReference type="PANTHER" id="PTHR43482:SF1">
    <property type="entry name" value="PROTEIN AST1-RELATED"/>
    <property type="match status" value="1"/>
</dbReference>
<dbReference type="GeneID" id="36563872"/>
<dbReference type="InterPro" id="IPR052585">
    <property type="entry name" value="Lipid_raft_assoc_Zn_ADH"/>
</dbReference>
<evidence type="ECO:0000313" key="2">
    <source>
        <dbReference type="EMBL" id="PSK40821.1"/>
    </source>
</evidence>
<dbReference type="AlphaFoldDB" id="A0A2P7YXW2"/>